<protein>
    <submittedName>
        <fullName evidence="2">FapA family protein</fullName>
    </submittedName>
</protein>
<gene>
    <name evidence="2" type="ORF">LNL84_12210</name>
</gene>
<evidence type="ECO:0000259" key="1">
    <source>
        <dbReference type="Pfam" id="PF20250"/>
    </source>
</evidence>
<name>A0A9X1WC57_9VIBR</name>
<dbReference type="PANTHER" id="PTHR38032">
    <property type="entry name" value="POLYMERASE-RELATED"/>
    <property type="match status" value="1"/>
</dbReference>
<reference evidence="2" key="1">
    <citation type="submission" date="2021-11" db="EMBL/GenBank/DDBJ databases">
        <title>Vibrio ZSDE26 sp. nov. and Vibrio ZSDZ34 sp. nov., isolated from coastal seawater in Qingdao.</title>
        <authorList>
            <person name="Zhang P."/>
        </authorList>
    </citation>
    <scope>NUCLEOTIDE SEQUENCE</scope>
    <source>
        <strain evidence="2">ZSDZ34</strain>
    </source>
</reference>
<dbReference type="PANTHER" id="PTHR38032:SF1">
    <property type="entry name" value="RNA-BINDING PROTEIN KHPB N-TERMINAL DOMAIN-CONTAINING PROTEIN"/>
    <property type="match status" value="1"/>
</dbReference>
<accession>A0A9X1WC57</accession>
<dbReference type="AlphaFoldDB" id="A0A9X1WC57"/>
<comment type="caution">
    <text evidence="2">The sequence shown here is derived from an EMBL/GenBank/DDBJ whole genome shotgun (WGS) entry which is preliminary data.</text>
</comment>
<dbReference type="RefSeq" id="WP_244357752.1">
    <property type="nucleotide sequence ID" value="NZ_JAJNNZ010000009.1"/>
</dbReference>
<sequence length="557" mass="60969">MWKNVIQVSESRDRVTAKLNERYEEGLLLEPNLLHTHLLELSLEHLYVDSEAVRLFVESSKNGTSPAFQGIDIAYQKNAQVEVVLGENNMLASMIVTGAYGGTPLQGKDLVECLKEASVTKGINKLALKKVLMVSQELRGGETFNQPVAQGKRPIEGSNARFIPLIDDINKRVLKPQKKAGTDKVDMRDLGELITVGVNEAVMKRIPAKPGIPGYSVCGDDIPPKPIQNEPLMVGKGTRISTKNVNVLISTQAGMPIIKPRTIEVEDALCLSQVDISTGHIKFKGSVIISGNVDPKMEVRATGAITVGGFVESAFLQASGDITVGKGIIGHNVTEGEEKSCQIISGGNVTANYAQFADISARGDINFVVYSMNNILECNGNLVVQGINNKQGVLSGGLAHVGGKVLCTQLGVEGDTATYITAFTKYVSIRTELDEKQEHYALLQDRKMKLVRREIELKKIPKSKRTAEEQQELDALDSTNKKELDQLQSQIDRLECAIQTQLQVNTVESTFQTHTRVTIEFNEDKVTTKNTHGPSVFAYNQTGIDFIPKLKEDDVIV</sequence>
<dbReference type="Pfam" id="PF20250">
    <property type="entry name" value="FapA_N"/>
    <property type="match status" value="1"/>
</dbReference>
<evidence type="ECO:0000313" key="3">
    <source>
        <dbReference type="Proteomes" id="UP001139488"/>
    </source>
</evidence>
<dbReference type="Pfam" id="PF03961">
    <property type="entry name" value="FapA"/>
    <property type="match status" value="1"/>
</dbReference>
<dbReference type="Proteomes" id="UP001139488">
    <property type="component" value="Unassembled WGS sequence"/>
</dbReference>
<dbReference type="InterPro" id="IPR005646">
    <property type="entry name" value="FapA"/>
</dbReference>
<evidence type="ECO:0000313" key="2">
    <source>
        <dbReference type="EMBL" id="MCJ2377596.1"/>
    </source>
</evidence>
<keyword evidence="3" id="KW-1185">Reference proteome</keyword>
<organism evidence="2 3">
    <name type="scientific">Vibrio gelatinilyticus</name>
    <dbReference type="NCBI Taxonomy" id="2893468"/>
    <lineage>
        <taxon>Bacteria</taxon>
        <taxon>Pseudomonadati</taxon>
        <taxon>Pseudomonadota</taxon>
        <taxon>Gammaproteobacteria</taxon>
        <taxon>Vibrionales</taxon>
        <taxon>Vibrionaceae</taxon>
        <taxon>Vibrio</taxon>
    </lineage>
</organism>
<proteinExistence type="predicted"/>
<dbReference type="EMBL" id="JAJNNZ010000009">
    <property type="protein sequence ID" value="MCJ2377596.1"/>
    <property type="molecule type" value="Genomic_DNA"/>
</dbReference>
<dbReference type="InterPro" id="IPR046866">
    <property type="entry name" value="FapA_N"/>
</dbReference>
<dbReference type="InterPro" id="IPR046865">
    <property type="entry name" value="FapA_b_solenoid"/>
</dbReference>
<feature type="domain" description="Flagellar Assembly Protein A N-terminal region" evidence="1">
    <location>
        <begin position="81"/>
        <end position="260"/>
    </location>
</feature>